<dbReference type="GeneID" id="26643773"/>
<protein>
    <submittedName>
        <fullName evidence="1">Uncharacterized protein 245</fullName>
    </submittedName>
</protein>
<dbReference type="Proteomes" id="UP000008388">
    <property type="component" value="Segment"/>
</dbReference>
<evidence type="ECO:0000313" key="1">
    <source>
        <dbReference type="EMBL" id="AEH03668.1"/>
    </source>
</evidence>
<gene>
    <name evidence="1" type="primary">245</name>
</gene>
<keyword evidence="2" id="KW-1185">Reference proteome</keyword>
<dbReference type="EMBL" id="HQ630627">
    <property type="protein sequence ID" value="AEH03668.1"/>
    <property type="molecule type" value="Genomic_DNA"/>
</dbReference>
<name>F8SJ88_BPPA3</name>
<dbReference type="KEGG" id="vg:26643773"/>
<organismHost>
    <name type="scientific">Pseudomonas aeruginosa</name>
    <dbReference type="NCBI Taxonomy" id="287"/>
</organismHost>
<dbReference type="RefSeq" id="YP_009217324.1">
    <property type="nucleotide sequence ID" value="NC_028999.1"/>
</dbReference>
<sequence length="144" mass="16850">MAIPSPQQVYQHDKLLDRQYQQVEDYLVEFMHDDKRMNEVLHRNTSYRHGQEVVYSIPVPMSRFPFMDEIYGARLVKAFKVAGWNAEYKAVDMESTMRLASAGNAVIEGDSYFHIYRPKESLSEELLVRLFNEHSPIVVCAPHR</sequence>
<proteinExistence type="predicted"/>
<organism evidence="1 2">
    <name type="scientific">Pseudomonas phage PhiPA3</name>
    <name type="common">Pseudomonas aeruginosa phage PhiPA3</name>
    <dbReference type="NCBI Taxonomy" id="998086"/>
    <lineage>
        <taxon>Viruses</taxon>
        <taxon>Duplodnaviria</taxon>
        <taxon>Heunggongvirae</taxon>
        <taxon>Uroviricota</taxon>
        <taxon>Caudoviricetes</taxon>
        <taxon>Chimalliviridae</taxon>
        <taxon>Miltoncavirus</taxon>
        <taxon>Miltoncavirus PhiPA3</taxon>
    </lineage>
</organism>
<evidence type="ECO:0000313" key="2">
    <source>
        <dbReference type="Proteomes" id="UP000008388"/>
    </source>
</evidence>
<reference evidence="1 2" key="1">
    <citation type="journal article" date="2011" name="Microbiology">
        <title>The Pseudomonas aeruginosa generalized transducing phage phiPA3 is a new member of the phiKZ-like group of 'jumbo' phages, and infects model laboratory strains and clinical isolates from cystic fibrosis patients.</title>
        <authorList>
            <person name="Monson R."/>
            <person name="Foulds I."/>
            <person name="Foweraker J."/>
            <person name="Welch M."/>
            <person name="Salmond G.P."/>
        </authorList>
    </citation>
    <scope>NUCLEOTIDE SEQUENCE [LARGE SCALE GENOMIC DNA]</scope>
</reference>
<accession>F8SJ88</accession>